<evidence type="ECO:0000256" key="2">
    <source>
        <dbReference type="SAM" id="Phobius"/>
    </source>
</evidence>
<feature type="transmembrane region" description="Helical" evidence="2">
    <location>
        <begin position="182"/>
        <end position="198"/>
    </location>
</feature>
<dbReference type="Proteomes" id="UP000779508">
    <property type="component" value="Unassembled WGS sequence"/>
</dbReference>
<reference evidence="4 5" key="1">
    <citation type="submission" date="2021-06" db="EMBL/GenBank/DDBJ databases">
        <authorList>
            <person name="Sun Q."/>
            <person name="Li D."/>
        </authorList>
    </citation>
    <scope>NUCLEOTIDE SEQUENCE [LARGE SCALE GENOMIC DNA]</scope>
    <source>
        <strain evidence="4 5">MSJ-5</strain>
    </source>
</reference>
<evidence type="ECO:0000259" key="3">
    <source>
        <dbReference type="Pfam" id="PF00892"/>
    </source>
</evidence>
<feature type="domain" description="EamA" evidence="3">
    <location>
        <begin position="150"/>
        <end position="275"/>
    </location>
</feature>
<accession>A0ABS6G155</accession>
<keyword evidence="2" id="KW-1133">Transmembrane helix</keyword>
<gene>
    <name evidence="4" type="ORF">KQI88_07320</name>
</gene>
<feature type="transmembrane region" description="Helical" evidence="2">
    <location>
        <begin position="204"/>
        <end position="225"/>
    </location>
</feature>
<proteinExistence type="inferred from homology"/>
<evidence type="ECO:0000256" key="1">
    <source>
        <dbReference type="ARBA" id="ARBA00007362"/>
    </source>
</evidence>
<feature type="transmembrane region" description="Helical" evidence="2">
    <location>
        <begin position="125"/>
        <end position="142"/>
    </location>
</feature>
<dbReference type="InterPro" id="IPR000620">
    <property type="entry name" value="EamA_dom"/>
</dbReference>
<keyword evidence="2" id="KW-0472">Membrane</keyword>
<keyword evidence="2" id="KW-0812">Transmembrane</keyword>
<sequence length="294" mass="32264">MICLDLCEEQLHNSKKKATVYLVISALLWSLGGVFIKLIDWNPIAIASMRSAISAAFIWIVIKKPKINWSKAQIFGALSYATTVITFVVANKMTTGANAILLQYTAPIYVALFGVFFVKERTTKVDWLTITAVFIGMILFFIGDLDTRNMWGNFWAIISGISFAGVALALRMQKDASPLESVLLGNILTAIIGIPFMFESMPTTLSWVGLLLMGTIQLGLPYIIYAKAIKSVSALEATLIPVIEPIMNPIWIFLIVGEVPGKWALVGGIIVLGAVTARSLFTINYIKKHAVEES</sequence>
<keyword evidence="5" id="KW-1185">Reference proteome</keyword>
<name>A0ABS6G155_9FIRM</name>
<comment type="caution">
    <text evidence="4">The sequence shown here is derived from an EMBL/GenBank/DDBJ whole genome shotgun (WGS) entry which is preliminary data.</text>
</comment>
<feature type="transmembrane region" description="Helical" evidence="2">
    <location>
        <begin position="20"/>
        <end position="38"/>
    </location>
</feature>
<feature type="transmembrane region" description="Helical" evidence="2">
    <location>
        <begin position="263"/>
        <end position="286"/>
    </location>
</feature>
<dbReference type="PANTHER" id="PTHR22911:SF79">
    <property type="entry name" value="MOBA-LIKE NTP TRANSFERASE DOMAIN-CONTAINING PROTEIN"/>
    <property type="match status" value="1"/>
</dbReference>
<comment type="similarity">
    <text evidence="1">Belongs to the EamA transporter family.</text>
</comment>
<feature type="transmembrane region" description="Helical" evidence="2">
    <location>
        <begin position="74"/>
        <end position="93"/>
    </location>
</feature>
<evidence type="ECO:0000313" key="5">
    <source>
        <dbReference type="Proteomes" id="UP000779508"/>
    </source>
</evidence>
<feature type="transmembrane region" description="Helical" evidence="2">
    <location>
        <begin position="154"/>
        <end position="170"/>
    </location>
</feature>
<organism evidence="4 5">
    <name type="scientific">Alkaliphilus flagellatus</name>
    <dbReference type="NCBI Taxonomy" id="2841507"/>
    <lineage>
        <taxon>Bacteria</taxon>
        <taxon>Bacillati</taxon>
        <taxon>Bacillota</taxon>
        <taxon>Clostridia</taxon>
        <taxon>Peptostreptococcales</taxon>
        <taxon>Natronincolaceae</taxon>
        <taxon>Alkaliphilus</taxon>
    </lineage>
</organism>
<feature type="transmembrane region" description="Helical" evidence="2">
    <location>
        <begin position="99"/>
        <end position="118"/>
    </location>
</feature>
<feature type="transmembrane region" description="Helical" evidence="2">
    <location>
        <begin position="237"/>
        <end position="257"/>
    </location>
</feature>
<dbReference type="Pfam" id="PF00892">
    <property type="entry name" value="EamA"/>
    <property type="match status" value="2"/>
</dbReference>
<evidence type="ECO:0000313" key="4">
    <source>
        <dbReference type="EMBL" id="MBU5676223.1"/>
    </source>
</evidence>
<protein>
    <submittedName>
        <fullName evidence="4">DMT family transporter</fullName>
    </submittedName>
</protein>
<feature type="domain" description="EamA" evidence="3">
    <location>
        <begin position="19"/>
        <end position="141"/>
    </location>
</feature>
<feature type="transmembrane region" description="Helical" evidence="2">
    <location>
        <begin position="44"/>
        <end position="62"/>
    </location>
</feature>
<dbReference type="PANTHER" id="PTHR22911">
    <property type="entry name" value="ACYL-MALONYL CONDENSING ENZYME-RELATED"/>
    <property type="match status" value="1"/>
</dbReference>
<dbReference type="EMBL" id="JAHLQK010000002">
    <property type="protein sequence ID" value="MBU5676223.1"/>
    <property type="molecule type" value="Genomic_DNA"/>
</dbReference>